<keyword evidence="4 6" id="KW-0560">Oxidoreductase</keyword>
<comment type="similarity">
    <text evidence="1 6">Belongs to the iron/ascorbate-dependent oxidoreductase family.</text>
</comment>
<dbReference type="AlphaFoldDB" id="A0A8S0SCQ2"/>
<keyword evidence="5 6" id="KW-0408">Iron</keyword>
<sequence>MAELDRRSEIQAFEESKAGVKGLLEKGVSKIPRMFVLDQPIVEEKPVSGNIPQYNLPVIDFEGLKNDAAKRKEIVGKVRDACDNWGFFQIVNHEIPVSTMEKVIEGIKGFHELETELKMPYYSRDNKKKVGFNSNFDLYQARSANWRDTIFFVMSPDPPQPEELPEVCRDIMMKYSDDVMNLGFTLFELISEALGLDPNHLRNMDCAEGLYIIGHYYPACPEPDLTLGLSKHTDSGFLTVLLQDQIGGLQVLHKNHWVDVPYLPGALVVNVGDLMELVTNAKFKSIYHRVLAKTVGPRISVASFFRMHYHEKSKTKVHGPIKELLSEENPPIYREITSEEILVTRNTRGTDGYIRSNATQKSPWLNFLRFLSFFLAFPLWWRPCPVRKPATIRMAGLAAVWAKTDCRIERLTAQEPSQKIDSEAGYS</sequence>
<dbReference type="FunFam" id="2.60.120.330:FF:000005">
    <property type="entry name" value="1-aminocyclopropane-1-carboxylate oxidase homolog 1"/>
    <property type="match status" value="1"/>
</dbReference>
<protein>
    <submittedName>
        <fullName evidence="8">1-aminocyclopropane-1-carboxylate oxidase homolog 1-like</fullName>
    </submittedName>
</protein>
<evidence type="ECO:0000256" key="5">
    <source>
        <dbReference type="ARBA" id="ARBA00023004"/>
    </source>
</evidence>
<dbReference type="GO" id="GO:0031418">
    <property type="term" value="F:L-ascorbic acid binding"/>
    <property type="evidence" value="ECO:0007669"/>
    <property type="project" value="UniProtKB-KW"/>
</dbReference>
<dbReference type="Proteomes" id="UP000594638">
    <property type="component" value="Unassembled WGS sequence"/>
</dbReference>
<evidence type="ECO:0000256" key="2">
    <source>
        <dbReference type="ARBA" id="ARBA00022723"/>
    </source>
</evidence>
<dbReference type="PANTHER" id="PTHR10209:SF859">
    <property type="entry name" value="OS03G0690500 PROTEIN"/>
    <property type="match status" value="1"/>
</dbReference>
<dbReference type="InterPro" id="IPR026992">
    <property type="entry name" value="DIOX_N"/>
</dbReference>
<dbReference type="Pfam" id="PF03171">
    <property type="entry name" value="2OG-FeII_Oxy"/>
    <property type="match status" value="1"/>
</dbReference>
<dbReference type="Pfam" id="PF14226">
    <property type="entry name" value="DIOX_N"/>
    <property type="match status" value="1"/>
</dbReference>
<keyword evidence="9" id="KW-1185">Reference proteome</keyword>
<dbReference type="PANTHER" id="PTHR10209">
    <property type="entry name" value="OXIDOREDUCTASE, 2OG-FE II OXYGENASE FAMILY PROTEIN"/>
    <property type="match status" value="1"/>
</dbReference>
<dbReference type="GO" id="GO:0046872">
    <property type="term" value="F:metal ion binding"/>
    <property type="evidence" value="ECO:0007669"/>
    <property type="project" value="UniProtKB-KW"/>
</dbReference>
<dbReference type="SUPFAM" id="SSF51197">
    <property type="entry name" value="Clavaminate synthase-like"/>
    <property type="match status" value="1"/>
</dbReference>
<feature type="domain" description="Fe2OG dioxygenase" evidence="7">
    <location>
        <begin position="206"/>
        <end position="309"/>
    </location>
</feature>
<dbReference type="GO" id="GO:0002238">
    <property type="term" value="P:response to molecule of fungal origin"/>
    <property type="evidence" value="ECO:0007669"/>
    <property type="project" value="UniProtKB-ARBA"/>
</dbReference>
<accession>A0A8S0SCQ2</accession>
<evidence type="ECO:0000256" key="4">
    <source>
        <dbReference type="ARBA" id="ARBA00023002"/>
    </source>
</evidence>
<dbReference type="InterPro" id="IPR044861">
    <property type="entry name" value="IPNS-like_FE2OG_OXY"/>
</dbReference>
<reference evidence="8 9" key="1">
    <citation type="submission" date="2019-12" db="EMBL/GenBank/DDBJ databases">
        <authorList>
            <person name="Alioto T."/>
            <person name="Alioto T."/>
            <person name="Gomez Garrido J."/>
        </authorList>
    </citation>
    <scope>NUCLEOTIDE SEQUENCE [LARGE SCALE GENOMIC DNA]</scope>
</reference>
<organism evidence="8 9">
    <name type="scientific">Olea europaea subsp. europaea</name>
    <dbReference type="NCBI Taxonomy" id="158383"/>
    <lineage>
        <taxon>Eukaryota</taxon>
        <taxon>Viridiplantae</taxon>
        <taxon>Streptophyta</taxon>
        <taxon>Embryophyta</taxon>
        <taxon>Tracheophyta</taxon>
        <taxon>Spermatophyta</taxon>
        <taxon>Magnoliopsida</taxon>
        <taxon>eudicotyledons</taxon>
        <taxon>Gunneridae</taxon>
        <taxon>Pentapetalae</taxon>
        <taxon>asterids</taxon>
        <taxon>lamiids</taxon>
        <taxon>Lamiales</taxon>
        <taxon>Oleaceae</taxon>
        <taxon>Oleeae</taxon>
        <taxon>Olea</taxon>
    </lineage>
</organism>
<dbReference type="Gramene" id="OE9A070228T3">
    <property type="protein sequence ID" value="OE9A070228C3"/>
    <property type="gene ID" value="OE9A070228"/>
</dbReference>
<comment type="caution">
    <text evidence="8">The sequence shown here is derived from an EMBL/GenBank/DDBJ whole genome shotgun (WGS) entry which is preliminary data.</text>
</comment>
<dbReference type="InterPro" id="IPR027443">
    <property type="entry name" value="IPNS-like_sf"/>
</dbReference>
<dbReference type="PROSITE" id="PS51471">
    <property type="entry name" value="FE2OG_OXY"/>
    <property type="match status" value="1"/>
</dbReference>
<evidence type="ECO:0000256" key="3">
    <source>
        <dbReference type="ARBA" id="ARBA00022896"/>
    </source>
</evidence>
<gene>
    <name evidence="8" type="ORF">OLEA9_A070228</name>
</gene>
<name>A0A8S0SCQ2_OLEEU</name>
<dbReference type="EMBL" id="CACTIH010004051">
    <property type="protein sequence ID" value="CAA2989042.1"/>
    <property type="molecule type" value="Genomic_DNA"/>
</dbReference>
<keyword evidence="3" id="KW-0847">Vitamin C</keyword>
<dbReference type="GO" id="GO:0016706">
    <property type="term" value="F:2-oxoglutarate-dependent dioxygenase activity"/>
    <property type="evidence" value="ECO:0007669"/>
    <property type="project" value="UniProtKB-ARBA"/>
</dbReference>
<proteinExistence type="inferred from homology"/>
<keyword evidence="2 6" id="KW-0479">Metal-binding</keyword>
<evidence type="ECO:0000313" key="8">
    <source>
        <dbReference type="EMBL" id="CAA2989042.1"/>
    </source>
</evidence>
<evidence type="ECO:0000256" key="6">
    <source>
        <dbReference type="RuleBase" id="RU003682"/>
    </source>
</evidence>
<evidence type="ECO:0000313" key="9">
    <source>
        <dbReference type="Proteomes" id="UP000594638"/>
    </source>
</evidence>
<dbReference type="GO" id="GO:0009805">
    <property type="term" value="P:coumarin biosynthetic process"/>
    <property type="evidence" value="ECO:0007669"/>
    <property type="project" value="UniProtKB-ARBA"/>
</dbReference>
<dbReference type="OrthoDB" id="288590at2759"/>
<evidence type="ECO:0000256" key="1">
    <source>
        <dbReference type="ARBA" id="ARBA00008056"/>
    </source>
</evidence>
<dbReference type="Gene3D" id="2.60.120.330">
    <property type="entry name" value="B-lactam Antibiotic, Isopenicillin N Synthase, Chain"/>
    <property type="match status" value="1"/>
</dbReference>
<evidence type="ECO:0000259" key="7">
    <source>
        <dbReference type="PROSITE" id="PS51471"/>
    </source>
</evidence>
<dbReference type="InterPro" id="IPR005123">
    <property type="entry name" value="Oxoglu/Fe-dep_dioxygenase_dom"/>
</dbReference>